<dbReference type="InterPro" id="IPR034139">
    <property type="entry name" value="TOPRIM_OLD"/>
</dbReference>
<dbReference type="PANTHER" id="PTHR43581:SF4">
    <property type="entry name" value="ATP_GTP PHOSPHATASE"/>
    <property type="match status" value="1"/>
</dbReference>
<dbReference type="AlphaFoldDB" id="A0A0F8R3G7"/>
<dbReference type="GeneID" id="44087627"/>
<dbReference type="InterPro" id="IPR051396">
    <property type="entry name" value="Bact_Antivir_Def_Nuclease"/>
</dbReference>
<dbReference type="InterPro" id="IPR027417">
    <property type="entry name" value="P-loop_NTPase"/>
</dbReference>
<comment type="caution">
    <text evidence="2">The sequence shown here is derived from an EMBL/GenBank/DDBJ whole genome shotgun (WGS) entry which is preliminary data.</text>
</comment>
<name>A0A0F8R3G7_METMZ</name>
<dbReference type="InterPro" id="IPR041685">
    <property type="entry name" value="AAA_GajA/Old/RecF-like"/>
</dbReference>
<evidence type="ECO:0000313" key="2">
    <source>
        <dbReference type="EMBL" id="KKH55549.1"/>
    </source>
</evidence>
<dbReference type="SUPFAM" id="SSF52540">
    <property type="entry name" value="P-loop containing nucleoside triphosphate hydrolases"/>
    <property type="match status" value="1"/>
</dbReference>
<proteinExistence type="predicted"/>
<dbReference type="Proteomes" id="UP000034450">
    <property type="component" value="Unassembled WGS sequence"/>
</dbReference>
<dbReference type="EMBL" id="JJQN01000175">
    <property type="protein sequence ID" value="KKH55549.1"/>
    <property type="molecule type" value="Genomic_DNA"/>
</dbReference>
<dbReference type="Pfam" id="PF13175">
    <property type="entry name" value="AAA_15"/>
    <property type="match status" value="1"/>
</dbReference>
<reference evidence="2 3" key="1">
    <citation type="journal article" date="2015" name="ISME J.">
        <title>Genomic and phenotypic differentiation among Methanosarcina mazei populations from Columbia River sediment.</title>
        <authorList>
            <person name="Youngblut N.D."/>
            <person name="Wirth J.S."/>
            <person name="Henriksen J.R."/>
            <person name="Smith M."/>
            <person name="Simon H."/>
            <person name="Metcalf W.W."/>
            <person name="Whitaker R.J."/>
        </authorList>
    </citation>
    <scope>NUCLEOTIDE SEQUENCE [LARGE SCALE GENOMIC DNA]</scope>
    <source>
        <strain evidence="2 3">1.H.A.2.6</strain>
    </source>
</reference>
<sequence>MKIKQLEIDGFRCLCNLKIAFEDSITLIVGENDSGKSSIISCLNLFTEDYSLELDDFNYGRNEIKIKLVAEDFEFIKEYRKEKFPDSSFIIKPSQKFIQETKEFLTSLPDSLTEAQESKIKDLSKKFGLTVRVNSSIQTLKNQLNSKLSEDEIIISNGHFFELNKIQLDGKQFENVESFFKEVFLKDKQANIWDTKIQDGKTIKEIIQEELDSYSKSISEDLKSKGIKEKLKQYLNQLTDIKIEPLFEPKNLNIYSKVKFLENGNEISVEKKGDGTKRRISLALLEYKVEYEESCKDSKLYILDEPDTHLHVKAQLELLNILKELGKKGCQIIITTHSPFLINAIKPKQIRLLVQENANETKIKSLKNEPETSDEILRKLGIENIYLYFAKKIILVEGETEESFLPRIYEKIYDVSLNSDLIKVINTRGIKNIPGFAKALLELVDENSIYVVKDNDASEETLKLIDELKIHPDRQITVGTKEFEDSFSDDVLYESWKNYLAECGKDISKSKWSLKNISKLREKCSSNPDKKFSSELKSLNQGSGKKFSKIIFGEVLGNYCDKTNIPDKINELLFKLSN</sequence>
<dbReference type="Pfam" id="PF20469">
    <property type="entry name" value="OLD-like_TOPRIM"/>
    <property type="match status" value="1"/>
</dbReference>
<dbReference type="PANTHER" id="PTHR43581">
    <property type="entry name" value="ATP/GTP PHOSPHATASE"/>
    <property type="match status" value="1"/>
</dbReference>
<dbReference type="SMART" id="SM00382">
    <property type="entry name" value="AAA"/>
    <property type="match status" value="1"/>
</dbReference>
<protein>
    <recommendedName>
        <fullName evidence="1">AAA+ ATPase domain-containing protein</fullName>
    </recommendedName>
</protein>
<dbReference type="Gene3D" id="3.40.50.300">
    <property type="entry name" value="P-loop containing nucleotide triphosphate hydrolases"/>
    <property type="match status" value="1"/>
</dbReference>
<dbReference type="PATRIC" id="fig|2209.85.peg.855"/>
<evidence type="ECO:0000259" key="1">
    <source>
        <dbReference type="SMART" id="SM00382"/>
    </source>
</evidence>
<feature type="domain" description="AAA+ ATPase" evidence="1">
    <location>
        <begin position="22"/>
        <end position="356"/>
    </location>
</feature>
<dbReference type="CDD" id="cd00267">
    <property type="entry name" value="ABC_ATPase"/>
    <property type="match status" value="1"/>
</dbReference>
<organism evidence="2 3">
    <name type="scientific">Methanosarcina mazei</name>
    <name type="common">Methanosarcina frisia</name>
    <dbReference type="NCBI Taxonomy" id="2209"/>
    <lineage>
        <taxon>Archaea</taxon>
        <taxon>Methanobacteriati</taxon>
        <taxon>Methanobacteriota</taxon>
        <taxon>Stenosarchaea group</taxon>
        <taxon>Methanomicrobia</taxon>
        <taxon>Methanosarcinales</taxon>
        <taxon>Methanosarcinaceae</taxon>
        <taxon>Methanosarcina</taxon>
    </lineage>
</organism>
<dbReference type="SUPFAM" id="SSF160945">
    <property type="entry name" value="PH0156-like"/>
    <property type="match status" value="1"/>
</dbReference>
<accession>A0A0F8R3G7</accession>
<dbReference type="CDD" id="cd01026">
    <property type="entry name" value="TOPRIM_OLD"/>
    <property type="match status" value="1"/>
</dbReference>
<evidence type="ECO:0000313" key="3">
    <source>
        <dbReference type="Proteomes" id="UP000034450"/>
    </source>
</evidence>
<gene>
    <name evidence="2" type="ORF">DU74_03940</name>
</gene>
<dbReference type="InterPro" id="IPR003593">
    <property type="entry name" value="AAA+_ATPase"/>
</dbReference>
<dbReference type="RefSeq" id="WP_048047773.1">
    <property type="nucleotide sequence ID" value="NZ_CP042908.1"/>
</dbReference>